<gene>
    <name evidence="1" type="ORF">OG517_25580</name>
</gene>
<reference evidence="1" key="1">
    <citation type="submission" date="2022-10" db="EMBL/GenBank/DDBJ databases">
        <title>The complete genomes of actinobacterial strains from the NBC collection.</title>
        <authorList>
            <person name="Joergensen T.S."/>
            <person name="Alvarez Arevalo M."/>
            <person name="Sterndorff E.B."/>
            <person name="Faurdal D."/>
            <person name="Vuksanovic O."/>
            <person name="Mourched A.-S."/>
            <person name="Charusanti P."/>
            <person name="Shaw S."/>
            <person name="Blin K."/>
            <person name="Weber T."/>
        </authorList>
    </citation>
    <scope>NUCLEOTIDE SEQUENCE</scope>
    <source>
        <strain evidence="1">NBC_00248</strain>
    </source>
</reference>
<evidence type="ECO:0008006" key="3">
    <source>
        <dbReference type="Google" id="ProtNLM"/>
    </source>
</evidence>
<organism evidence="1 2">
    <name type="scientific">Streptomyces virginiae</name>
    <name type="common">Streptomyces cinnamonensis</name>
    <dbReference type="NCBI Taxonomy" id="1961"/>
    <lineage>
        <taxon>Bacteria</taxon>
        <taxon>Bacillati</taxon>
        <taxon>Actinomycetota</taxon>
        <taxon>Actinomycetes</taxon>
        <taxon>Kitasatosporales</taxon>
        <taxon>Streptomycetaceae</taxon>
        <taxon>Streptomyces</taxon>
    </lineage>
</organism>
<dbReference type="Proteomes" id="UP001432039">
    <property type="component" value="Chromosome"/>
</dbReference>
<dbReference type="RefSeq" id="WP_328963262.1">
    <property type="nucleotide sequence ID" value="NZ_CP108090.1"/>
</dbReference>
<accession>A0ABZ1TJ75</accession>
<dbReference type="InterPro" id="IPR029787">
    <property type="entry name" value="Nucleotide_cyclase"/>
</dbReference>
<proteinExistence type="predicted"/>
<dbReference type="EMBL" id="CP108090">
    <property type="protein sequence ID" value="WUQ14514.1"/>
    <property type="molecule type" value="Genomic_DNA"/>
</dbReference>
<sequence length="196" mass="21451">MHMPVRKTFLGLDIVGFTRPDRTDSACLAMRRVLYDALTTGLRRAGIRPAACEMLDRGDGIMSLLDASVEPGLVVDTVVPSLATALRDHNAGAARPERIQLRAVLHTGVTVQDDKGHVGRDISHAFRLLDAPELRLPLTDGRAELVLAVTDAAWDRLRPDRRRPPVSRFRRTLLSTKEASVQAWVAIVAPDLLPAG</sequence>
<evidence type="ECO:0000313" key="2">
    <source>
        <dbReference type="Proteomes" id="UP001432039"/>
    </source>
</evidence>
<name>A0ABZ1TJ75_STRVG</name>
<dbReference type="Gene3D" id="3.30.70.1230">
    <property type="entry name" value="Nucleotide cyclase"/>
    <property type="match status" value="1"/>
</dbReference>
<protein>
    <recommendedName>
        <fullName evidence="3">Guanylate cyclase domain-containing protein</fullName>
    </recommendedName>
</protein>
<keyword evidence="2" id="KW-1185">Reference proteome</keyword>
<evidence type="ECO:0000313" key="1">
    <source>
        <dbReference type="EMBL" id="WUQ14514.1"/>
    </source>
</evidence>